<dbReference type="AlphaFoldDB" id="A0A645A229"/>
<organism evidence="1">
    <name type="scientific">bioreactor metagenome</name>
    <dbReference type="NCBI Taxonomy" id="1076179"/>
    <lineage>
        <taxon>unclassified sequences</taxon>
        <taxon>metagenomes</taxon>
        <taxon>ecological metagenomes</taxon>
    </lineage>
</organism>
<name>A0A645A229_9ZZZZ</name>
<comment type="caution">
    <text evidence="1">The sequence shown here is derived from an EMBL/GenBank/DDBJ whole genome shotgun (WGS) entry which is preliminary data.</text>
</comment>
<dbReference type="EMBL" id="VSSQ01011606">
    <property type="protein sequence ID" value="MPM47260.1"/>
    <property type="molecule type" value="Genomic_DNA"/>
</dbReference>
<dbReference type="InterPro" id="IPR025063">
    <property type="entry name" value="DUF4004"/>
</dbReference>
<gene>
    <name evidence="1" type="ORF">SDC9_93968</name>
</gene>
<protein>
    <submittedName>
        <fullName evidence="1">Uncharacterized protein</fullName>
    </submittedName>
</protein>
<accession>A0A645A229</accession>
<sequence>MNNENKKSPGGAGSGDALISKKDLLSEFGISYGALYRWKRMGLIPEEWFIKKSVSTGQETFFPRELICERIEKIIGMKESASLDEMKAVFDMPSDMKTPMLVIESAYGVNKYDINKLKSIKLSDGSRETEIIGLVSELFYGKTNGNK</sequence>
<proteinExistence type="predicted"/>
<evidence type="ECO:0000313" key="1">
    <source>
        <dbReference type="EMBL" id="MPM47260.1"/>
    </source>
</evidence>
<dbReference type="Pfam" id="PF13171">
    <property type="entry name" value="DUF4004"/>
    <property type="match status" value="1"/>
</dbReference>
<reference evidence="1" key="1">
    <citation type="submission" date="2019-08" db="EMBL/GenBank/DDBJ databases">
        <authorList>
            <person name="Kucharzyk K."/>
            <person name="Murdoch R.W."/>
            <person name="Higgins S."/>
            <person name="Loffler F."/>
        </authorList>
    </citation>
    <scope>NUCLEOTIDE SEQUENCE</scope>
</reference>